<keyword evidence="2" id="KW-0472">Membrane</keyword>
<evidence type="ECO:0000256" key="2">
    <source>
        <dbReference type="SAM" id="Phobius"/>
    </source>
</evidence>
<evidence type="ECO:0000313" key="5">
    <source>
        <dbReference type="Proteomes" id="UP000606974"/>
    </source>
</evidence>
<keyword evidence="2" id="KW-0812">Transmembrane</keyword>
<feature type="transmembrane region" description="Helical" evidence="2">
    <location>
        <begin position="447"/>
        <end position="468"/>
    </location>
</feature>
<feature type="transmembrane region" description="Helical" evidence="2">
    <location>
        <begin position="488"/>
        <end position="509"/>
    </location>
</feature>
<dbReference type="Pfam" id="PF26616">
    <property type="entry name" value="CorA-like"/>
    <property type="match status" value="1"/>
</dbReference>
<comment type="caution">
    <text evidence="4">The sequence shown here is derived from an EMBL/GenBank/DDBJ whole genome shotgun (WGS) entry which is preliminary data.</text>
</comment>
<evidence type="ECO:0000259" key="3">
    <source>
        <dbReference type="Pfam" id="PF26616"/>
    </source>
</evidence>
<proteinExistence type="predicted"/>
<keyword evidence="5" id="KW-1185">Reference proteome</keyword>
<dbReference type="AlphaFoldDB" id="A0A8H7AII1"/>
<name>A0A8H7AII1_9EURO</name>
<sequence>MSRSQYLRRVLHRDQNPVSARVFEEQAGSLFLGPDTPDSGIDVYSLDPALSEITNSNEYMQDDRVSRSRSIIDDSIEIQDKKVDSLKSQGTLQSPKGPGDTILSLRTKEDLKQYVAAAKGFQAFFIRQRHSYSPLTITYELFESLLLEKNVSPQFRDYVLYMGEREREVEMVPPRLRWTVTTIRSFQENRSNLECMYGLRFVELNGRGNAYQPTSRWSFRQTAIYCSFRSASENSTWIFITPSRLAQQRIDGYASCRHEGLEFNPFEIHLLLLDTAMANWRHYLIDLAAETDQHAAQSLGASPDDQGPINMADCGERQALMILDGKLQNAAIAIKSTIENVRAHLDCHKLVREGVSEDKEPVGGFIVSGFMEQLKELDTLILRVDALRARLQGITSLVSSFLELNNGFALQSLAKDSGRENEEMRKLSERMHALTEKGTQDAAAIKVLTILTLIYLPATVVSNFFSTSFVNSQTSPGMSNHVVVSGDWWIFVAASVPLTLFTLYTWWVWTRIKAYNRYPLWWIGRRGRSAGTSLSTIQPGEKV</sequence>
<feature type="domain" description="CorA-like transporter" evidence="3">
    <location>
        <begin position="118"/>
        <end position="294"/>
    </location>
</feature>
<dbReference type="OrthoDB" id="4153890at2759"/>
<reference evidence="4" key="1">
    <citation type="submission" date="2020-02" db="EMBL/GenBank/DDBJ databases">
        <authorList>
            <person name="Palmer J.M."/>
        </authorList>
    </citation>
    <scope>NUCLEOTIDE SEQUENCE</scope>
    <source>
        <strain evidence="4">EPUS1.4</strain>
        <tissue evidence="4">Thallus</tissue>
    </source>
</reference>
<accession>A0A8H7AII1</accession>
<dbReference type="Gene3D" id="1.20.58.340">
    <property type="entry name" value="Magnesium transport protein CorA, transmembrane region"/>
    <property type="match status" value="1"/>
</dbReference>
<evidence type="ECO:0000313" key="4">
    <source>
        <dbReference type="EMBL" id="KAF7508769.1"/>
    </source>
</evidence>
<organism evidence="4 5">
    <name type="scientific">Endocarpon pusillum</name>
    <dbReference type="NCBI Taxonomy" id="364733"/>
    <lineage>
        <taxon>Eukaryota</taxon>
        <taxon>Fungi</taxon>
        <taxon>Dikarya</taxon>
        <taxon>Ascomycota</taxon>
        <taxon>Pezizomycotina</taxon>
        <taxon>Eurotiomycetes</taxon>
        <taxon>Chaetothyriomycetidae</taxon>
        <taxon>Verrucariales</taxon>
        <taxon>Verrucariaceae</taxon>
        <taxon>Endocarpon</taxon>
    </lineage>
</organism>
<dbReference type="InterPro" id="IPR058257">
    <property type="entry name" value="CorA-like_dom"/>
</dbReference>
<keyword evidence="2" id="KW-1133">Transmembrane helix</keyword>
<gene>
    <name evidence="4" type="ORF">GJ744_008646</name>
</gene>
<evidence type="ECO:0000256" key="1">
    <source>
        <dbReference type="SAM" id="Coils"/>
    </source>
</evidence>
<protein>
    <recommendedName>
        <fullName evidence="3">CorA-like transporter domain-containing protein</fullName>
    </recommendedName>
</protein>
<keyword evidence="1" id="KW-0175">Coiled coil</keyword>
<feature type="coiled-coil region" evidence="1">
    <location>
        <begin position="410"/>
        <end position="437"/>
    </location>
</feature>
<dbReference type="EMBL" id="JAACFV010000049">
    <property type="protein sequence ID" value="KAF7508769.1"/>
    <property type="molecule type" value="Genomic_DNA"/>
</dbReference>
<dbReference type="Proteomes" id="UP000606974">
    <property type="component" value="Unassembled WGS sequence"/>
</dbReference>